<evidence type="ECO:0000313" key="7">
    <source>
        <dbReference type="Proteomes" id="UP001149822"/>
    </source>
</evidence>
<feature type="domain" description="HTH lysR-type" evidence="5">
    <location>
        <begin position="10"/>
        <end position="67"/>
    </location>
</feature>
<dbReference type="EMBL" id="JAPTYD010000051">
    <property type="protein sequence ID" value="MCZ0963793.1"/>
    <property type="molecule type" value="Genomic_DNA"/>
</dbReference>
<dbReference type="Gene3D" id="3.40.190.10">
    <property type="entry name" value="Periplasmic binding protein-like II"/>
    <property type="match status" value="1"/>
</dbReference>
<evidence type="ECO:0000256" key="4">
    <source>
        <dbReference type="ARBA" id="ARBA00023163"/>
    </source>
</evidence>
<dbReference type="PANTHER" id="PTHR30118:SF15">
    <property type="entry name" value="TRANSCRIPTIONAL REGULATORY PROTEIN"/>
    <property type="match status" value="1"/>
</dbReference>
<dbReference type="Gene3D" id="1.10.10.10">
    <property type="entry name" value="Winged helix-like DNA-binding domain superfamily/Winged helix DNA-binding domain"/>
    <property type="match status" value="1"/>
</dbReference>
<keyword evidence="2" id="KW-0805">Transcription regulation</keyword>
<keyword evidence="4" id="KW-0804">Transcription</keyword>
<dbReference type="InterPro" id="IPR036388">
    <property type="entry name" value="WH-like_DNA-bd_sf"/>
</dbReference>
<dbReference type="InterPro" id="IPR000847">
    <property type="entry name" value="LysR_HTH_N"/>
</dbReference>
<comment type="caution">
    <text evidence="6">The sequence shown here is derived from an EMBL/GenBank/DDBJ whole genome shotgun (WGS) entry which is preliminary data.</text>
</comment>
<dbReference type="InterPro" id="IPR050389">
    <property type="entry name" value="LysR-type_TF"/>
</dbReference>
<gene>
    <name evidence="6" type="ORF">OU682_19540</name>
</gene>
<reference evidence="6" key="1">
    <citation type="submission" date="2022-12" db="EMBL/GenBank/DDBJ databases">
        <title>Paracoccus sp. EF6 isolated from a lake water.</title>
        <authorList>
            <person name="Liu H."/>
        </authorList>
    </citation>
    <scope>NUCLEOTIDE SEQUENCE</scope>
    <source>
        <strain evidence="6">EF6</strain>
    </source>
</reference>
<name>A0ABT4J9N0_9RHOB</name>
<evidence type="ECO:0000259" key="5">
    <source>
        <dbReference type="PROSITE" id="PS50931"/>
    </source>
</evidence>
<dbReference type="RefSeq" id="WP_268943889.1">
    <property type="nucleotide sequence ID" value="NZ_JAPTYD010000051.1"/>
</dbReference>
<dbReference type="PROSITE" id="PS50931">
    <property type="entry name" value="HTH_LYSR"/>
    <property type="match status" value="1"/>
</dbReference>
<evidence type="ECO:0000256" key="2">
    <source>
        <dbReference type="ARBA" id="ARBA00023015"/>
    </source>
</evidence>
<dbReference type="PANTHER" id="PTHR30118">
    <property type="entry name" value="HTH-TYPE TRANSCRIPTIONAL REGULATOR LEUO-RELATED"/>
    <property type="match status" value="1"/>
</dbReference>
<keyword evidence="7" id="KW-1185">Reference proteome</keyword>
<dbReference type="SUPFAM" id="SSF53850">
    <property type="entry name" value="Periplasmic binding protein-like II"/>
    <property type="match status" value="1"/>
</dbReference>
<organism evidence="6 7">
    <name type="scientific">Paracoccus benzoatiresistens</name>
    <dbReference type="NCBI Taxonomy" id="2997341"/>
    <lineage>
        <taxon>Bacteria</taxon>
        <taxon>Pseudomonadati</taxon>
        <taxon>Pseudomonadota</taxon>
        <taxon>Alphaproteobacteria</taxon>
        <taxon>Rhodobacterales</taxon>
        <taxon>Paracoccaceae</taxon>
        <taxon>Paracoccus</taxon>
    </lineage>
</organism>
<protein>
    <submittedName>
        <fullName evidence="6">LysR family transcriptional regulator</fullName>
    </submittedName>
</protein>
<dbReference type="Proteomes" id="UP001149822">
    <property type="component" value="Unassembled WGS sequence"/>
</dbReference>
<dbReference type="InterPro" id="IPR036390">
    <property type="entry name" value="WH_DNA-bd_sf"/>
</dbReference>
<evidence type="ECO:0000313" key="6">
    <source>
        <dbReference type="EMBL" id="MCZ0963793.1"/>
    </source>
</evidence>
<accession>A0ABT4J9N0</accession>
<evidence type="ECO:0000256" key="3">
    <source>
        <dbReference type="ARBA" id="ARBA00023125"/>
    </source>
</evidence>
<evidence type="ECO:0000256" key="1">
    <source>
        <dbReference type="ARBA" id="ARBA00009437"/>
    </source>
</evidence>
<proteinExistence type="inferred from homology"/>
<comment type="similarity">
    <text evidence="1">Belongs to the LysR transcriptional regulatory family.</text>
</comment>
<sequence length="214" mass="23897">MLNEIDLSRTDLNLLVIFEAVMRERNVARAAARLNLTASAVSHGRGRLRRLLNDPLFLRTPRGVVTTARAEELAVPVAKILAHIRRVVAMAKPFDPKTSARRFIIGAADGVAAVLAREVLEEVERGAPRVGLGLRQLMVGRSRLYDRVWDDLLQILEAHEIDLAIPSRTIPPSITIAACVTFWFRRLRISLGLPTRRLKSSGVGVRSRRRCRTS</sequence>
<keyword evidence="3" id="KW-0238">DNA-binding</keyword>
<dbReference type="Pfam" id="PF00126">
    <property type="entry name" value="HTH_1"/>
    <property type="match status" value="1"/>
</dbReference>
<dbReference type="SUPFAM" id="SSF46785">
    <property type="entry name" value="Winged helix' DNA-binding domain"/>
    <property type="match status" value="1"/>
</dbReference>